<name>A0ABW5B567_9BACT</name>
<evidence type="ECO:0000313" key="2">
    <source>
        <dbReference type="Proteomes" id="UP001597414"/>
    </source>
</evidence>
<organism evidence="1 2">
    <name type="scientific">Shivajiella indica</name>
    <dbReference type="NCBI Taxonomy" id="872115"/>
    <lineage>
        <taxon>Bacteria</taxon>
        <taxon>Pseudomonadati</taxon>
        <taxon>Bacteroidota</taxon>
        <taxon>Cytophagia</taxon>
        <taxon>Cytophagales</taxon>
        <taxon>Cyclobacteriaceae</taxon>
        <taxon>Shivajiella</taxon>
    </lineage>
</organism>
<proteinExistence type="predicted"/>
<evidence type="ECO:0000313" key="1">
    <source>
        <dbReference type="EMBL" id="MFD2200414.1"/>
    </source>
</evidence>
<protein>
    <recommendedName>
        <fullName evidence="3">Cytochrome c</fullName>
    </recommendedName>
</protein>
<keyword evidence="2" id="KW-1185">Reference proteome</keyword>
<dbReference type="Proteomes" id="UP001597414">
    <property type="component" value="Unassembled WGS sequence"/>
</dbReference>
<evidence type="ECO:0008006" key="3">
    <source>
        <dbReference type="Google" id="ProtNLM"/>
    </source>
</evidence>
<dbReference type="Gene3D" id="1.10.760.10">
    <property type="entry name" value="Cytochrome c-like domain"/>
    <property type="match status" value="1"/>
</dbReference>
<comment type="caution">
    <text evidence="1">The sequence shown here is derived from an EMBL/GenBank/DDBJ whole genome shotgun (WGS) entry which is preliminary data.</text>
</comment>
<sequence>MIQNLEAYVLNRALASRGMPDFSGRLTQSDVEKIKAFIQISVDAAQ</sequence>
<accession>A0ABW5B567</accession>
<dbReference type="InterPro" id="IPR036909">
    <property type="entry name" value="Cyt_c-like_dom_sf"/>
</dbReference>
<gene>
    <name evidence="1" type="ORF">ACFSKV_02475</name>
</gene>
<dbReference type="EMBL" id="JBHUIV010000005">
    <property type="protein sequence ID" value="MFD2200414.1"/>
    <property type="molecule type" value="Genomic_DNA"/>
</dbReference>
<reference evidence="2" key="1">
    <citation type="journal article" date="2019" name="Int. J. Syst. Evol. Microbiol.">
        <title>The Global Catalogue of Microorganisms (GCM) 10K type strain sequencing project: providing services to taxonomists for standard genome sequencing and annotation.</title>
        <authorList>
            <consortium name="The Broad Institute Genomics Platform"/>
            <consortium name="The Broad Institute Genome Sequencing Center for Infectious Disease"/>
            <person name="Wu L."/>
            <person name="Ma J."/>
        </authorList>
    </citation>
    <scope>NUCLEOTIDE SEQUENCE [LARGE SCALE GENOMIC DNA]</scope>
    <source>
        <strain evidence="2">KCTC 19812</strain>
    </source>
</reference>
<dbReference type="RefSeq" id="WP_380800109.1">
    <property type="nucleotide sequence ID" value="NZ_JBHUIV010000005.1"/>
</dbReference>